<organism evidence="5 6">
    <name type="scientific">Gossypium barbadense</name>
    <name type="common">Sea Island cotton</name>
    <name type="synonym">Hibiscus barbadensis</name>
    <dbReference type="NCBI Taxonomy" id="3634"/>
    <lineage>
        <taxon>Eukaryota</taxon>
        <taxon>Viridiplantae</taxon>
        <taxon>Streptophyta</taxon>
        <taxon>Embryophyta</taxon>
        <taxon>Tracheophyta</taxon>
        <taxon>Spermatophyta</taxon>
        <taxon>Magnoliopsida</taxon>
        <taxon>eudicotyledons</taxon>
        <taxon>Gunneridae</taxon>
        <taxon>Pentapetalae</taxon>
        <taxon>rosids</taxon>
        <taxon>malvids</taxon>
        <taxon>Malvales</taxon>
        <taxon>Malvaceae</taxon>
        <taxon>Malvoideae</taxon>
        <taxon>Gossypium</taxon>
    </lineage>
</organism>
<dbReference type="OrthoDB" id="2016588at2759"/>
<evidence type="ECO:0000256" key="2">
    <source>
        <dbReference type="ARBA" id="ARBA00022704"/>
    </source>
</evidence>
<dbReference type="PANTHER" id="PTHR47364:SF2">
    <property type="entry name" value="CYSTEINE PROTEINASE INHIBITOR 5"/>
    <property type="match status" value="1"/>
</dbReference>
<dbReference type="CDD" id="cd00042">
    <property type="entry name" value="CY"/>
    <property type="match status" value="1"/>
</dbReference>
<evidence type="ECO:0000256" key="3">
    <source>
        <dbReference type="SAM" id="SignalP"/>
    </source>
</evidence>
<protein>
    <recommendedName>
        <fullName evidence="4">Cystatin domain-containing protein</fullName>
    </recommendedName>
</protein>
<keyword evidence="3" id="KW-0732">Signal</keyword>
<dbReference type="Proteomes" id="UP000327439">
    <property type="component" value="Chromosome A06"/>
</dbReference>
<evidence type="ECO:0000259" key="4">
    <source>
        <dbReference type="SMART" id="SM00043"/>
    </source>
</evidence>
<dbReference type="AlphaFoldDB" id="A0A5J5VFN0"/>
<evidence type="ECO:0000313" key="5">
    <source>
        <dbReference type="EMBL" id="KAB2078506.1"/>
    </source>
</evidence>
<keyword evidence="6" id="KW-1185">Reference proteome</keyword>
<feature type="domain" description="Cystatin" evidence="4">
    <location>
        <begin position="28"/>
        <end position="117"/>
    </location>
</feature>
<proteinExistence type="predicted"/>
<dbReference type="InterPro" id="IPR000010">
    <property type="entry name" value="Cystatin_dom"/>
</dbReference>
<dbReference type="SUPFAM" id="SSF54403">
    <property type="entry name" value="Cystatin/monellin"/>
    <property type="match status" value="1"/>
</dbReference>
<dbReference type="InterPro" id="IPR046350">
    <property type="entry name" value="Cystatin_sf"/>
</dbReference>
<name>A0A5J5VFN0_GOSBA</name>
<dbReference type="GO" id="GO:0004869">
    <property type="term" value="F:cysteine-type endopeptidase inhibitor activity"/>
    <property type="evidence" value="ECO:0007669"/>
    <property type="project" value="UniProtKB-KW"/>
</dbReference>
<feature type="chain" id="PRO_5023897178" description="Cystatin domain-containing protein" evidence="3">
    <location>
        <begin position="25"/>
        <end position="124"/>
    </location>
</feature>
<dbReference type="PANTHER" id="PTHR47364">
    <property type="entry name" value="CYSTEINE PROTEINASE INHIBITOR 5"/>
    <property type="match status" value="1"/>
</dbReference>
<evidence type="ECO:0000313" key="6">
    <source>
        <dbReference type="Proteomes" id="UP000327439"/>
    </source>
</evidence>
<sequence>MQQNSRFVLLSLSLLFLPFIFSNAEKGHLFGGWTPIKDIKDPHVMEIAEFAVDEYNKQSNSSLILQKVVKGETQVVAGINYRLVLKAKNGSMAKKYQAVVWEKSWLNFRNLTSFTLVKVFWKLA</sequence>
<gene>
    <name evidence="5" type="ORF">ES319_A06G167100v1</name>
</gene>
<keyword evidence="2" id="KW-0789">Thiol protease inhibitor</keyword>
<dbReference type="InterPro" id="IPR018073">
    <property type="entry name" value="Prot_inh_cystat_CS"/>
</dbReference>
<dbReference type="EMBL" id="CM018207">
    <property type="protein sequence ID" value="KAB2078506.1"/>
    <property type="molecule type" value="Genomic_DNA"/>
</dbReference>
<evidence type="ECO:0000256" key="1">
    <source>
        <dbReference type="ARBA" id="ARBA00022690"/>
    </source>
</evidence>
<reference evidence="6" key="1">
    <citation type="journal article" date="2020" name="Nat. Genet.">
        <title>Genomic diversifications of five Gossypium allopolyploid species and their impact on cotton improvement.</title>
        <authorList>
            <person name="Chen Z.J."/>
            <person name="Sreedasyam A."/>
            <person name="Ando A."/>
            <person name="Song Q."/>
            <person name="De Santiago L.M."/>
            <person name="Hulse-Kemp A.M."/>
            <person name="Ding M."/>
            <person name="Ye W."/>
            <person name="Kirkbride R.C."/>
            <person name="Jenkins J."/>
            <person name="Plott C."/>
            <person name="Lovell J."/>
            <person name="Lin Y.M."/>
            <person name="Vaughn R."/>
            <person name="Liu B."/>
            <person name="Simpson S."/>
            <person name="Scheffler B.E."/>
            <person name="Wen L."/>
            <person name="Saski C.A."/>
            <person name="Grover C.E."/>
            <person name="Hu G."/>
            <person name="Conover J.L."/>
            <person name="Carlson J.W."/>
            <person name="Shu S."/>
            <person name="Boston L.B."/>
            <person name="Williams M."/>
            <person name="Peterson D.G."/>
            <person name="McGee K."/>
            <person name="Jones D.C."/>
            <person name="Wendel J.F."/>
            <person name="Stelly D.M."/>
            <person name="Grimwood J."/>
            <person name="Schmutz J."/>
        </authorList>
    </citation>
    <scope>NUCLEOTIDE SEQUENCE [LARGE SCALE GENOMIC DNA]</scope>
    <source>
        <strain evidence="6">cv. 3-79</strain>
    </source>
</reference>
<dbReference type="Gene3D" id="3.10.450.10">
    <property type="match status" value="1"/>
</dbReference>
<dbReference type="SMART" id="SM00043">
    <property type="entry name" value="CY"/>
    <property type="match status" value="1"/>
</dbReference>
<keyword evidence="1" id="KW-0646">Protease inhibitor</keyword>
<dbReference type="PROSITE" id="PS00287">
    <property type="entry name" value="CYSTATIN"/>
    <property type="match status" value="1"/>
</dbReference>
<dbReference type="Pfam" id="PF16845">
    <property type="entry name" value="SQAPI"/>
    <property type="match status" value="1"/>
</dbReference>
<accession>A0A5J5VFN0</accession>
<feature type="signal peptide" evidence="3">
    <location>
        <begin position="1"/>
        <end position="24"/>
    </location>
</feature>